<evidence type="ECO:0000313" key="3">
    <source>
        <dbReference type="Proteomes" id="UP000248897"/>
    </source>
</evidence>
<name>A0A2X4URR7_SERPL</name>
<dbReference type="AlphaFoldDB" id="A0A2X4URR7"/>
<evidence type="ECO:0000256" key="1">
    <source>
        <dbReference type="SAM" id="MobiDB-lite"/>
    </source>
</evidence>
<feature type="region of interest" description="Disordered" evidence="1">
    <location>
        <begin position="1"/>
        <end position="25"/>
    </location>
</feature>
<evidence type="ECO:0000313" key="2">
    <source>
        <dbReference type="EMBL" id="SQI38368.1"/>
    </source>
</evidence>
<sequence length="128" mass="14591">MSIMPANSLKKPKRAFRHSVPNKMPKNVKLPVNQPMPSHAVHVQPVKNLLRVAKAELHRRTASLAHSKLVNLVQQKRKASSVMCQSRISLNCKLAKKSKSEQARARWMQPYLKSLKMAYVCSSLPVWR</sequence>
<reference evidence="2 3" key="1">
    <citation type="submission" date="2018-06" db="EMBL/GenBank/DDBJ databases">
        <authorList>
            <consortium name="Pathogen Informatics"/>
            <person name="Doyle S."/>
        </authorList>
    </citation>
    <scope>NUCLEOTIDE SEQUENCE [LARGE SCALE GENOMIC DNA]</scope>
    <source>
        <strain evidence="2 3">NCTC12961</strain>
    </source>
</reference>
<dbReference type="EMBL" id="LS483469">
    <property type="protein sequence ID" value="SQI38368.1"/>
    <property type="molecule type" value="Genomic_DNA"/>
</dbReference>
<protein>
    <submittedName>
        <fullName evidence="2">Uncharacterized protein</fullName>
    </submittedName>
</protein>
<accession>A0A2X4URR7</accession>
<dbReference type="Proteomes" id="UP000248897">
    <property type="component" value="Chromosome 1"/>
</dbReference>
<proteinExistence type="predicted"/>
<organism evidence="2 3">
    <name type="scientific">Serratia plymuthica</name>
    <dbReference type="NCBI Taxonomy" id="82996"/>
    <lineage>
        <taxon>Bacteria</taxon>
        <taxon>Pseudomonadati</taxon>
        <taxon>Pseudomonadota</taxon>
        <taxon>Gammaproteobacteria</taxon>
        <taxon>Enterobacterales</taxon>
        <taxon>Yersiniaceae</taxon>
        <taxon>Serratia</taxon>
    </lineage>
</organism>
<gene>
    <name evidence="2" type="ORF">NCTC12961_02574</name>
</gene>